<dbReference type="Proteomes" id="UP000461443">
    <property type="component" value="Unassembled WGS sequence"/>
</dbReference>
<feature type="transmembrane region" description="Helical" evidence="1">
    <location>
        <begin position="137"/>
        <end position="155"/>
    </location>
</feature>
<keyword evidence="1" id="KW-0472">Membrane</keyword>
<organism evidence="2 3">
    <name type="scientific">Acerihabitans arboris</name>
    <dbReference type="NCBI Taxonomy" id="2691583"/>
    <lineage>
        <taxon>Bacteria</taxon>
        <taxon>Pseudomonadati</taxon>
        <taxon>Pseudomonadota</taxon>
        <taxon>Gammaproteobacteria</taxon>
        <taxon>Enterobacterales</taxon>
        <taxon>Pectobacteriaceae</taxon>
        <taxon>Acerihabitans</taxon>
    </lineage>
</organism>
<evidence type="ECO:0000256" key="1">
    <source>
        <dbReference type="SAM" id="Phobius"/>
    </source>
</evidence>
<evidence type="ECO:0000313" key="3">
    <source>
        <dbReference type="Proteomes" id="UP000461443"/>
    </source>
</evidence>
<feature type="transmembrane region" description="Helical" evidence="1">
    <location>
        <begin position="48"/>
        <end position="66"/>
    </location>
</feature>
<name>A0A845SLL9_9GAMM</name>
<reference evidence="2 3" key="1">
    <citation type="submission" date="2019-12" db="EMBL/GenBank/DDBJ databases">
        <authorList>
            <person name="Lee S.D."/>
        </authorList>
    </citation>
    <scope>NUCLEOTIDE SEQUENCE [LARGE SCALE GENOMIC DNA]</scope>
    <source>
        <strain evidence="2 3">SAP-6</strain>
    </source>
</reference>
<feature type="transmembrane region" description="Helical" evidence="1">
    <location>
        <begin position="99"/>
        <end position="117"/>
    </location>
</feature>
<comment type="caution">
    <text evidence="2">The sequence shown here is derived from an EMBL/GenBank/DDBJ whole genome shotgun (WGS) entry which is preliminary data.</text>
</comment>
<keyword evidence="3" id="KW-1185">Reference proteome</keyword>
<protein>
    <submittedName>
        <fullName evidence="2">Uncharacterized protein</fullName>
    </submittedName>
</protein>
<evidence type="ECO:0000313" key="2">
    <source>
        <dbReference type="EMBL" id="NDL64889.1"/>
    </source>
</evidence>
<dbReference type="AlphaFoldDB" id="A0A845SLL9"/>
<sequence length="161" mass="17413">MTDIYVDNSIVYLVNRSNNARCEHGHNKTGPSGFTRSFDRAANSTTKLVQSAFPIFTSLVAIAMFTHRLSAVSARGSTKLLNSNMPVCTTMAASHFQELSILIVGGVTVGYLVGCGLGKLKSLFNSEPVTIIDKYFYNYYLGVLVGVLLSAYITGLDETLA</sequence>
<proteinExistence type="predicted"/>
<dbReference type="RefSeq" id="WP_162367591.1">
    <property type="nucleotide sequence ID" value="NZ_WUBS01000014.1"/>
</dbReference>
<accession>A0A845SLL9</accession>
<reference evidence="2 3" key="2">
    <citation type="submission" date="2020-02" db="EMBL/GenBank/DDBJ databases">
        <title>The new genus of Enterobacteriales.</title>
        <authorList>
            <person name="Kim I.S."/>
        </authorList>
    </citation>
    <scope>NUCLEOTIDE SEQUENCE [LARGE SCALE GENOMIC DNA]</scope>
    <source>
        <strain evidence="2 3">SAP-6</strain>
    </source>
</reference>
<keyword evidence="1" id="KW-1133">Transmembrane helix</keyword>
<gene>
    <name evidence="2" type="ORF">GRH90_19310</name>
</gene>
<dbReference type="EMBL" id="WUBS01000014">
    <property type="protein sequence ID" value="NDL64889.1"/>
    <property type="molecule type" value="Genomic_DNA"/>
</dbReference>
<keyword evidence="1" id="KW-0812">Transmembrane</keyword>